<comment type="caution">
    <text evidence="2">The sequence shown here is derived from an EMBL/GenBank/DDBJ whole genome shotgun (WGS) entry which is preliminary data.</text>
</comment>
<sequence length="169" mass="19309">MERFCHLVKGFSDTLPLFRTKLPERVKAKEKFKISALAESLLGNEDIGCLHNAIEDVRVMKKLVAHLQIDDELIYKFAKSISSIKNSAANDEMIKINKATLEVFKDDFSSVMLKKMASNGITHKLLKDSYEKNGQEAILLLFTENVNEKPRVTKDKKILEIVKKLFPKK</sequence>
<evidence type="ECO:0000259" key="1">
    <source>
        <dbReference type="Pfam" id="PF25244"/>
    </source>
</evidence>
<protein>
    <recommendedName>
        <fullName evidence="1">PML C-terminal domain-containing protein</fullName>
    </recommendedName>
</protein>
<proteinExistence type="predicted"/>
<dbReference type="InterPro" id="IPR036397">
    <property type="entry name" value="RNaseH_sf"/>
</dbReference>
<dbReference type="EMBL" id="JBJJXI010000018">
    <property type="protein sequence ID" value="KAL3406949.1"/>
    <property type="molecule type" value="Genomic_DNA"/>
</dbReference>
<accession>A0ABD2XPM9</accession>
<dbReference type="Gene3D" id="3.30.420.10">
    <property type="entry name" value="Ribonuclease H-like superfamily/Ribonuclease H"/>
    <property type="match status" value="1"/>
</dbReference>
<evidence type="ECO:0000313" key="2">
    <source>
        <dbReference type="EMBL" id="KAL3406949.1"/>
    </source>
</evidence>
<dbReference type="AlphaFoldDB" id="A0ABD2XPM9"/>
<name>A0ABD2XPM9_9HYME</name>
<reference evidence="2 3" key="1">
    <citation type="journal article" date="2024" name="bioRxiv">
        <title>A reference genome for Trichogramma kaykai: A tiny desert-dwelling parasitoid wasp with competing sex-ratio distorters.</title>
        <authorList>
            <person name="Culotta J."/>
            <person name="Lindsey A.R."/>
        </authorList>
    </citation>
    <scope>NUCLEOTIDE SEQUENCE [LARGE SCALE GENOMIC DNA]</scope>
    <source>
        <strain evidence="2 3">KSX58</strain>
    </source>
</reference>
<organism evidence="2 3">
    <name type="scientific">Trichogramma kaykai</name>
    <dbReference type="NCBI Taxonomy" id="54128"/>
    <lineage>
        <taxon>Eukaryota</taxon>
        <taxon>Metazoa</taxon>
        <taxon>Ecdysozoa</taxon>
        <taxon>Arthropoda</taxon>
        <taxon>Hexapoda</taxon>
        <taxon>Insecta</taxon>
        <taxon>Pterygota</taxon>
        <taxon>Neoptera</taxon>
        <taxon>Endopterygota</taxon>
        <taxon>Hymenoptera</taxon>
        <taxon>Apocrita</taxon>
        <taxon>Proctotrupomorpha</taxon>
        <taxon>Chalcidoidea</taxon>
        <taxon>Trichogrammatidae</taxon>
        <taxon>Trichogramma</taxon>
    </lineage>
</organism>
<gene>
    <name evidence="2" type="ORF">TKK_001055</name>
</gene>
<dbReference type="Pfam" id="PF25244">
    <property type="entry name" value="PML_C"/>
    <property type="match status" value="1"/>
</dbReference>
<keyword evidence="3" id="KW-1185">Reference proteome</keyword>
<dbReference type="Proteomes" id="UP001627154">
    <property type="component" value="Unassembled WGS sequence"/>
</dbReference>
<dbReference type="InterPro" id="IPR057617">
    <property type="entry name" value="PML_C"/>
</dbReference>
<evidence type="ECO:0000313" key="3">
    <source>
        <dbReference type="Proteomes" id="UP001627154"/>
    </source>
</evidence>
<feature type="domain" description="PML C-terminal" evidence="1">
    <location>
        <begin position="109"/>
        <end position="167"/>
    </location>
</feature>